<dbReference type="STRING" id="1798542.A3F54_04090"/>
<evidence type="ECO:0000313" key="1">
    <source>
        <dbReference type="EMBL" id="OGY82137.1"/>
    </source>
</evidence>
<reference evidence="1 2" key="1">
    <citation type="journal article" date="2016" name="Nat. Commun.">
        <title>Thousands of microbial genomes shed light on interconnected biogeochemical processes in an aquifer system.</title>
        <authorList>
            <person name="Anantharaman K."/>
            <person name="Brown C.T."/>
            <person name="Hug L.A."/>
            <person name="Sharon I."/>
            <person name="Castelle C.J."/>
            <person name="Probst A.J."/>
            <person name="Thomas B.C."/>
            <person name="Singh A."/>
            <person name="Wilkins M.J."/>
            <person name="Karaoz U."/>
            <person name="Brodie E.L."/>
            <person name="Williams K.H."/>
            <person name="Hubbard S.S."/>
            <person name="Banfield J.F."/>
        </authorList>
    </citation>
    <scope>NUCLEOTIDE SEQUENCE [LARGE SCALE GENOMIC DNA]</scope>
</reference>
<name>A0A1G2B1P3_9BACT</name>
<dbReference type="EMBL" id="MHKD01000038">
    <property type="protein sequence ID" value="OGY82137.1"/>
    <property type="molecule type" value="Genomic_DNA"/>
</dbReference>
<comment type="caution">
    <text evidence="1">The sequence shown here is derived from an EMBL/GenBank/DDBJ whole genome shotgun (WGS) entry which is preliminary data.</text>
</comment>
<evidence type="ECO:0000313" key="2">
    <source>
        <dbReference type="Proteomes" id="UP000176952"/>
    </source>
</evidence>
<gene>
    <name evidence="1" type="ORF">A3F54_04090</name>
</gene>
<organism evidence="1 2">
    <name type="scientific">Candidatus Kerfeldbacteria bacterium RIFCSPHIGHO2_12_FULL_48_17</name>
    <dbReference type="NCBI Taxonomy" id="1798542"/>
    <lineage>
        <taxon>Bacteria</taxon>
        <taxon>Candidatus Kerfeldiibacteriota</taxon>
    </lineage>
</organism>
<accession>A0A1G2B1P3</accession>
<sequence length="74" mass="8572">MSNSNWKPEFRNSEIAFNEAIEAGALSLSPEAPNYAGNYMYMFTEELRGDAFKNIYTRNYIYMGKKSAQQRSKE</sequence>
<protein>
    <submittedName>
        <fullName evidence="1">Uncharacterized protein</fullName>
    </submittedName>
</protein>
<dbReference type="AlphaFoldDB" id="A0A1G2B1P3"/>
<dbReference type="Proteomes" id="UP000176952">
    <property type="component" value="Unassembled WGS sequence"/>
</dbReference>
<proteinExistence type="predicted"/>